<organism evidence="1 2">
    <name type="scientific">Oryza meyeriana var. granulata</name>
    <dbReference type="NCBI Taxonomy" id="110450"/>
    <lineage>
        <taxon>Eukaryota</taxon>
        <taxon>Viridiplantae</taxon>
        <taxon>Streptophyta</taxon>
        <taxon>Embryophyta</taxon>
        <taxon>Tracheophyta</taxon>
        <taxon>Spermatophyta</taxon>
        <taxon>Magnoliopsida</taxon>
        <taxon>Liliopsida</taxon>
        <taxon>Poales</taxon>
        <taxon>Poaceae</taxon>
        <taxon>BOP clade</taxon>
        <taxon>Oryzoideae</taxon>
        <taxon>Oryzeae</taxon>
        <taxon>Oryzinae</taxon>
        <taxon>Oryza</taxon>
        <taxon>Oryza meyeriana</taxon>
    </lineage>
</organism>
<comment type="caution">
    <text evidence="1">The sequence shown here is derived from an EMBL/GenBank/DDBJ whole genome shotgun (WGS) entry which is preliminary data.</text>
</comment>
<keyword evidence="2" id="KW-1185">Reference proteome</keyword>
<protein>
    <submittedName>
        <fullName evidence="1">Uncharacterized protein</fullName>
    </submittedName>
</protein>
<dbReference type="Proteomes" id="UP000479710">
    <property type="component" value="Unassembled WGS sequence"/>
</dbReference>
<name>A0A6G1CD26_9ORYZ</name>
<accession>A0A6G1CD26</accession>
<feature type="non-terminal residue" evidence="1">
    <location>
        <position position="85"/>
    </location>
</feature>
<evidence type="ECO:0000313" key="1">
    <source>
        <dbReference type="EMBL" id="KAF0897543.1"/>
    </source>
</evidence>
<dbReference type="OrthoDB" id="10640479at2759"/>
<proteinExistence type="predicted"/>
<gene>
    <name evidence="1" type="ORF">E2562_038908</name>
</gene>
<feature type="non-terminal residue" evidence="1">
    <location>
        <position position="1"/>
    </location>
</feature>
<evidence type="ECO:0000313" key="2">
    <source>
        <dbReference type="Proteomes" id="UP000479710"/>
    </source>
</evidence>
<reference evidence="1 2" key="1">
    <citation type="submission" date="2019-11" db="EMBL/GenBank/DDBJ databases">
        <title>Whole genome sequence of Oryza granulata.</title>
        <authorList>
            <person name="Li W."/>
        </authorList>
    </citation>
    <scope>NUCLEOTIDE SEQUENCE [LARGE SCALE GENOMIC DNA]</scope>
    <source>
        <strain evidence="2">cv. Menghai</strain>
        <tissue evidence="1">Leaf</tissue>
    </source>
</reference>
<dbReference type="EMBL" id="SPHZ02000010">
    <property type="protein sequence ID" value="KAF0897543.1"/>
    <property type="molecule type" value="Genomic_DNA"/>
</dbReference>
<dbReference type="AlphaFoldDB" id="A0A6G1CD26"/>
<sequence length="85" mass="10192">SPGYSNKSCFLCFSHVTTSVPIQLIRNGSVKHSIREPSLDSSVWYSFWFGSWNHIQQWLEQLAKCNHFTYFIDPNRFPYLYRNRR</sequence>